<evidence type="ECO:0000256" key="1">
    <source>
        <dbReference type="SAM" id="SignalP"/>
    </source>
</evidence>
<reference evidence="3 4" key="1">
    <citation type="submission" date="2017-10" db="EMBL/GenBank/DDBJ databases">
        <title>The draft genome sequence of Lewinella nigricans NBRC 102662.</title>
        <authorList>
            <person name="Wang K."/>
        </authorList>
    </citation>
    <scope>NUCLEOTIDE SEQUENCE [LARGE SCALE GENOMIC DNA]</scope>
    <source>
        <strain evidence="3 4">NBRC 102662</strain>
    </source>
</reference>
<organism evidence="3 4">
    <name type="scientific">Flavilitoribacter nigricans (strain ATCC 23147 / DSM 23189 / NBRC 102662 / NCIMB 1420 / SS-2)</name>
    <name type="common">Lewinella nigricans</name>
    <dbReference type="NCBI Taxonomy" id="1122177"/>
    <lineage>
        <taxon>Bacteria</taxon>
        <taxon>Pseudomonadati</taxon>
        <taxon>Bacteroidota</taxon>
        <taxon>Saprospiria</taxon>
        <taxon>Saprospirales</taxon>
        <taxon>Lewinellaceae</taxon>
        <taxon>Flavilitoribacter</taxon>
    </lineage>
</organism>
<dbReference type="GO" id="GO:0006950">
    <property type="term" value="P:response to stress"/>
    <property type="evidence" value="ECO:0007669"/>
    <property type="project" value="UniProtKB-ARBA"/>
</dbReference>
<evidence type="ECO:0000313" key="4">
    <source>
        <dbReference type="Proteomes" id="UP000223913"/>
    </source>
</evidence>
<feature type="domain" description="Thioredoxin" evidence="2">
    <location>
        <begin position="4"/>
        <end position="136"/>
    </location>
</feature>
<dbReference type="InterPro" id="IPR011990">
    <property type="entry name" value="TPR-like_helical_dom_sf"/>
</dbReference>
<dbReference type="InterPro" id="IPR036249">
    <property type="entry name" value="Thioredoxin-like_sf"/>
</dbReference>
<dbReference type="Proteomes" id="UP000223913">
    <property type="component" value="Unassembled WGS sequence"/>
</dbReference>
<dbReference type="PANTHER" id="PTHR32234:SF0">
    <property type="entry name" value="THIOL:DISULFIDE INTERCHANGE PROTEIN DSBD"/>
    <property type="match status" value="1"/>
</dbReference>
<gene>
    <name evidence="3" type="ORF">CRP01_22645</name>
</gene>
<dbReference type="EMBL" id="PDUD01000026">
    <property type="protein sequence ID" value="PHN04363.1"/>
    <property type="molecule type" value="Genomic_DNA"/>
</dbReference>
<dbReference type="PANTHER" id="PTHR32234">
    <property type="entry name" value="THIOL:DISULFIDE INTERCHANGE PROTEIN DSBD"/>
    <property type="match status" value="1"/>
</dbReference>
<dbReference type="Gene3D" id="1.25.40.10">
    <property type="entry name" value="Tetratricopeptide repeat domain"/>
    <property type="match status" value="1"/>
</dbReference>
<dbReference type="RefSeq" id="WP_099152389.1">
    <property type="nucleotide sequence ID" value="NZ_PDUD01000026.1"/>
</dbReference>
<evidence type="ECO:0000313" key="3">
    <source>
        <dbReference type="EMBL" id="PHN04363.1"/>
    </source>
</evidence>
<dbReference type="SUPFAM" id="SSF81901">
    <property type="entry name" value="HCP-like"/>
    <property type="match status" value="1"/>
</dbReference>
<proteinExistence type="predicted"/>
<dbReference type="PROSITE" id="PS51352">
    <property type="entry name" value="THIOREDOXIN_2"/>
    <property type="match status" value="1"/>
</dbReference>
<dbReference type="Pfam" id="PF13899">
    <property type="entry name" value="Thioredoxin_7"/>
    <property type="match status" value="1"/>
</dbReference>
<comment type="caution">
    <text evidence="3">The sequence shown here is derived from an EMBL/GenBank/DDBJ whole genome shotgun (WGS) entry which is preliminary data.</text>
</comment>
<feature type="signal peptide" evidence="1">
    <location>
        <begin position="1"/>
        <end position="19"/>
    </location>
</feature>
<sequence length="390" mass="44067">MKYGLLFSLLVLFAGQSLAQGIEFFKGSWEEAIAKAEAEDKLIFVDAYASWCGPCKRMSANVFPNERVGEFYNKNFVCLKWDMEKDDHGIKFRQKYPVSAFPTLYYIDFTGEVVQNIRGAQQVDQFIEQGQNALKKVDRSDLYAGDYEKGDRSPALVYNYVKALNKVGKSSLKITNDFLRTDPDLTKEENLKIIFEGTVEADSKIFETLIEHRDRIESIFGKSDVEARIINACKNTVDKAIEFDVPDLVEEAQKLASKHAPNLGDAFTYKSEMEYALKRRDSKTYVKAAKDYLKKVARDDADAHGTIATIIANSFSQDDKAMSEAEDFAKKAAELADSYESYYTYAVILKQNGKTEAALDAANESLERARKKGRSASQLVEIFIRKLQQG</sequence>
<dbReference type="AlphaFoldDB" id="A0A2D0N9A3"/>
<name>A0A2D0N9A3_FLAN2</name>
<feature type="chain" id="PRO_5012022536" evidence="1">
    <location>
        <begin position="20"/>
        <end position="390"/>
    </location>
</feature>
<dbReference type="GO" id="GO:0045454">
    <property type="term" value="P:cell redox homeostasis"/>
    <property type="evidence" value="ECO:0007669"/>
    <property type="project" value="TreeGrafter"/>
</dbReference>
<keyword evidence="4" id="KW-1185">Reference proteome</keyword>
<keyword evidence="1" id="KW-0732">Signal</keyword>
<protein>
    <submittedName>
        <fullName evidence="3">Thioredoxin</fullName>
    </submittedName>
</protein>
<dbReference type="GO" id="GO:0015035">
    <property type="term" value="F:protein-disulfide reductase activity"/>
    <property type="evidence" value="ECO:0007669"/>
    <property type="project" value="TreeGrafter"/>
</dbReference>
<dbReference type="InterPro" id="IPR013766">
    <property type="entry name" value="Thioredoxin_domain"/>
</dbReference>
<dbReference type="Gene3D" id="3.40.30.10">
    <property type="entry name" value="Glutaredoxin"/>
    <property type="match status" value="1"/>
</dbReference>
<accession>A0A2D0N9A3</accession>
<dbReference type="OrthoDB" id="120730at2"/>
<evidence type="ECO:0000259" key="2">
    <source>
        <dbReference type="PROSITE" id="PS51352"/>
    </source>
</evidence>
<dbReference type="SUPFAM" id="SSF52833">
    <property type="entry name" value="Thioredoxin-like"/>
    <property type="match status" value="1"/>
</dbReference>